<dbReference type="EMBL" id="JACXVP010000002">
    <property type="protein sequence ID" value="KAG5619502.1"/>
    <property type="molecule type" value="Genomic_DNA"/>
</dbReference>
<proteinExistence type="predicted"/>
<gene>
    <name evidence="1" type="ORF">H5410_004720</name>
</gene>
<dbReference type="AlphaFoldDB" id="A0A9J6A4D8"/>
<reference evidence="1 2" key="1">
    <citation type="submission" date="2020-09" db="EMBL/GenBank/DDBJ databases">
        <title>De no assembly of potato wild relative species, Solanum commersonii.</title>
        <authorList>
            <person name="Cho K."/>
        </authorList>
    </citation>
    <scope>NUCLEOTIDE SEQUENCE [LARGE SCALE GENOMIC DNA]</scope>
    <source>
        <strain evidence="1">LZ3.2</strain>
        <tissue evidence="1">Leaf</tissue>
    </source>
</reference>
<keyword evidence="2" id="KW-1185">Reference proteome</keyword>
<dbReference type="Proteomes" id="UP000824120">
    <property type="component" value="Chromosome 2"/>
</dbReference>
<comment type="caution">
    <text evidence="1">The sequence shown here is derived from an EMBL/GenBank/DDBJ whole genome shotgun (WGS) entry which is preliminary data.</text>
</comment>
<organism evidence="1 2">
    <name type="scientific">Solanum commersonii</name>
    <name type="common">Commerson's wild potato</name>
    <name type="synonym">Commerson's nightshade</name>
    <dbReference type="NCBI Taxonomy" id="4109"/>
    <lineage>
        <taxon>Eukaryota</taxon>
        <taxon>Viridiplantae</taxon>
        <taxon>Streptophyta</taxon>
        <taxon>Embryophyta</taxon>
        <taxon>Tracheophyta</taxon>
        <taxon>Spermatophyta</taxon>
        <taxon>Magnoliopsida</taxon>
        <taxon>eudicotyledons</taxon>
        <taxon>Gunneridae</taxon>
        <taxon>Pentapetalae</taxon>
        <taxon>asterids</taxon>
        <taxon>lamiids</taxon>
        <taxon>Solanales</taxon>
        <taxon>Solanaceae</taxon>
        <taxon>Solanoideae</taxon>
        <taxon>Solaneae</taxon>
        <taxon>Solanum</taxon>
    </lineage>
</organism>
<evidence type="ECO:0000313" key="1">
    <source>
        <dbReference type="EMBL" id="KAG5619502.1"/>
    </source>
</evidence>
<protein>
    <submittedName>
        <fullName evidence="1">Uncharacterized protein</fullName>
    </submittedName>
</protein>
<evidence type="ECO:0000313" key="2">
    <source>
        <dbReference type="Proteomes" id="UP000824120"/>
    </source>
</evidence>
<sequence length="55" mass="6594">MLLVCEFMPTGSLENHLFRRKYSLCETITAYLMQKRIHNMICRFMGTQLLFLNHV</sequence>
<accession>A0A9J6A4D8</accession>
<name>A0A9J6A4D8_SOLCO</name>